<protein>
    <submittedName>
        <fullName evidence="3">ABC transporter substrate-binding protein</fullName>
    </submittedName>
</protein>
<dbReference type="CDD" id="cd06257">
    <property type="entry name" value="DnaJ"/>
    <property type="match status" value="1"/>
</dbReference>
<dbReference type="PROSITE" id="PS50076">
    <property type="entry name" value="DNAJ_2"/>
    <property type="match status" value="1"/>
</dbReference>
<gene>
    <name evidence="3" type="ORF">BEN51_06025</name>
</gene>
<evidence type="ECO:0000256" key="1">
    <source>
        <dbReference type="ARBA" id="ARBA00022705"/>
    </source>
</evidence>
<dbReference type="SMART" id="SM00271">
    <property type="entry name" value="DnaJ"/>
    <property type="match status" value="1"/>
</dbReference>
<dbReference type="RefSeq" id="WP_119865187.1">
    <property type="nucleotide sequence ID" value="NZ_CP016786.1"/>
</dbReference>
<feature type="domain" description="J" evidence="2">
    <location>
        <begin position="2"/>
        <end position="74"/>
    </location>
</feature>
<proteinExistence type="predicted"/>
<dbReference type="Proteomes" id="UP000264883">
    <property type="component" value="Chromosome"/>
</dbReference>
<reference evidence="3 4" key="1">
    <citation type="submission" date="2016-08" db="EMBL/GenBank/DDBJ databases">
        <title>Complete Genome Sequence Of The Indigo Reducing Clostridium isatidis DSM15098.</title>
        <authorList>
            <person name="Little G.T."/>
            <person name="Minton N.P."/>
        </authorList>
    </citation>
    <scope>NUCLEOTIDE SEQUENCE [LARGE SCALE GENOMIC DNA]</scope>
    <source>
        <strain evidence="3 4">DSM 15098</strain>
    </source>
</reference>
<organism evidence="3 4">
    <name type="scientific">Clostridium isatidis</name>
    <dbReference type="NCBI Taxonomy" id="182773"/>
    <lineage>
        <taxon>Bacteria</taxon>
        <taxon>Bacillati</taxon>
        <taxon>Bacillota</taxon>
        <taxon>Clostridia</taxon>
        <taxon>Eubacteriales</taxon>
        <taxon>Clostridiaceae</taxon>
        <taxon>Clostridium</taxon>
    </lineage>
</organism>
<keyword evidence="4" id="KW-1185">Reference proteome</keyword>
<keyword evidence="1" id="KW-0235">DNA replication</keyword>
<evidence type="ECO:0000313" key="4">
    <source>
        <dbReference type="Proteomes" id="UP000264883"/>
    </source>
</evidence>
<evidence type="ECO:0000259" key="2">
    <source>
        <dbReference type="PROSITE" id="PS50076"/>
    </source>
</evidence>
<dbReference type="AlphaFoldDB" id="A0A343JBZ0"/>
<dbReference type="OrthoDB" id="9779889at2"/>
<accession>A0A343JBZ0</accession>
<dbReference type="GO" id="GO:0006260">
    <property type="term" value="P:DNA replication"/>
    <property type="evidence" value="ECO:0007669"/>
    <property type="project" value="UniProtKB-KW"/>
</dbReference>
<dbReference type="InterPro" id="IPR001623">
    <property type="entry name" value="DnaJ_domain"/>
</dbReference>
<name>A0A343JBZ0_9CLOT</name>
<dbReference type="SUPFAM" id="SSF46565">
    <property type="entry name" value="Chaperone J-domain"/>
    <property type="match status" value="1"/>
</dbReference>
<dbReference type="EMBL" id="CP016786">
    <property type="protein sequence ID" value="ASW43048.1"/>
    <property type="molecule type" value="Genomic_DNA"/>
</dbReference>
<dbReference type="InterPro" id="IPR036869">
    <property type="entry name" value="J_dom_sf"/>
</dbReference>
<dbReference type="Gene3D" id="1.10.287.110">
    <property type="entry name" value="DnaJ domain"/>
    <property type="match status" value="1"/>
</dbReference>
<evidence type="ECO:0000313" key="3">
    <source>
        <dbReference type="EMBL" id="ASW43048.1"/>
    </source>
</evidence>
<sequence length="180" mass="20647">MNPYHILGVSPNSSKEEIIEAYKNIVEKYNSIQPQDIEEQNLVEDAIEQANLAYDTLINGNIYREIRSLIDNDNIALAESKLNILDLKESAEWNYLKGFVFLKKGWFDVGIQHIITAKEIEPENEEYTKTVETLKLRAKDIVNFYKQQQMQNNRNINNMGNINNLNPCGNNSNMMGGGMC</sequence>
<dbReference type="KEGG" id="cia:BEN51_06025"/>